<feature type="non-terminal residue" evidence="3">
    <location>
        <position position="1"/>
    </location>
</feature>
<organism evidence="3 4">
    <name type="scientific">Perkinsus olseni</name>
    <name type="common">Perkinsus atlanticus</name>
    <dbReference type="NCBI Taxonomy" id="32597"/>
    <lineage>
        <taxon>Eukaryota</taxon>
        <taxon>Sar</taxon>
        <taxon>Alveolata</taxon>
        <taxon>Perkinsozoa</taxon>
        <taxon>Perkinsea</taxon>
        <taxon>Perkinsida</taxon>
        <taxon>Perkinsidae</taxon>
        <taxon>Perkinsus</taxon>
    </lineage>
</organism>
<dbReference type="GO" id="GO:0003690">
    <property type="term" value="F:double-stranded DNA binding"/>
    <property type="evidence" value="ECO:0007669"/>
    <property type="project" value="InterPro"/>
</dbReference>
<evidence type="ECO:0000313" key="3">
    <source>
        <dbReference type="EMBL" id="KAF4719105.1"/>
    </source>
</evidence>
<feature type="compositionally biased region" description="Low complexity" evidence="1">
    <location>
        <begin position="343"/>
        <end position="360"/>
    </location>
</feature>
<dbReference type="EMBL" id="JABANM010022727">
    <property type="protein sequence ID" value="KAF4719105.1"/>
    <property type="molecule type" value="Genomic_DNA"/>
</dbReference>
<feature type="domain" description="J" evidence="2">
    <location>
        <begin position="284"/>
        <end position="337"/>
    </location>
</feature>
<dbReference type="GO" id="GO:0016973">
    <property type="term" value="P:poly(A)+ mRNA export from nucleus"/>
    <property type="evidence" value="ECO:0007669"/>
    <property type="project" value="TreeGrafter"/>
</dbReference>
<dbReference type="GO" id="GO:0006368">
    <property type="term" value="P:transcription elongation by RNA polymerase II"/>
    <property type="evidence" value="ECO:0007669"/>
    <property type="project" value="TreeGrafter"/>
</dbReference>
<feature type="compositionally biased region" description="Low complexity" evidence="1">
    <location>
        <begin position="603"/>
        <end position="614"/>
    </location>
</feature>
<sequence>YQICLEHNTDDYVKAGTYMVMEKLLLVLYRNLAKRVYSMVDPASCAYKMDLDYFEIAWQVASTKPSEVADSQSVASSSPMSVESEEHQLHRPDADEVQCALAGLIYMQAIKGYLSYEHKKFVFSKQNAFPPIDKWKAISLRLPPSNCLCIVSLLGALKALVILTYVITSPSSQVEDLASPLGEVAHAGSPAAPSARRYAEVNPVITDLETGLSPTNTDSTQTSGVEVMGSISSVSKVLPDMMEHLRSHTSPESSADLECAICLEGYATMSDEFPKTWVARLRFDSYAELGVHRHSSDKEVREAYLKAVKQHHPDAGGDHDKFVRVQQAYERINKEKDGGGPKSTNGASSASSSSSSYSYPNSGGGFGSGGFGGATWWWSSGRPKGEDFAFDEREFEKAWSKFKRTQRRQGNSRWAQYQSDTDEEEYFDESDEERIFERRRNNSPKERRRERENARRAHARPYTDENMNPRDRKPKVTAGHSVVDISTSHTYHSGLLNGTYKRIGIFNGRPAYRRMSGSERWPVFLYYSERFNDWKLHSQLRDTNLCYAFLDDPECANAFDLTKSSEPWFVFNDRKHRYEILSDMKLSLPNRAGPAATGESDATDGTASGSAATAEELAAASSWSATQLKQWLEDSGMGSKAELCFEKSDLVSAVQDLMRNGVRPKKGSKSWSEKENSDAPRDRFVDDREADEEEDKKGEKDDDDLSLLDMTKMKGREVKLASRMKSDGKNIKPPRLQTSYHAFGNRVEFAYKSGQPVEEFLMTYGDRGRLYGVFVDGQYKFSVIWDRKNGRWARANSRYESADGKKEGKTSKAKK</sequence>
<dbReference type="PANTHER" id="PTHR12732:SF0">
    <property type="entry name" value="PCI DOMAIN-CONTAINING PROTEIN 2"/>
    <property type="match status" value="1"/>
</dbReference>
<dbReference type="CDD" id="cd06257">
    <property type="entry name" value="DnaJ"/>
    <property type="match status" value="1"/>
</dbReference>
<feature type="region of interest" description="Disordered" evidence="1">
    <location>
        <begin position="796"/>
        <end position="815"/>
    </location>
</feature>
<dbReference type="Pfam" id="PF00226">
    <property type="entry name" value="DnaJ"/>
    <property type="match status" value="1"/>
</dbReference>
<dbReference type="PROSITE" id="PS50076">
    <property type="entry name" value="DNAJ_2"/>
    <property type="match status" value="1"/>
</dbReference>
<feature type="compositionally biased region" description="Polar residues" evidence="1">
    <location>
        <begin position="408"/>
        <end position="419"/>
    </location>
</feature>
<dbReference type="GO" id="GO:0000973">
    <property type="term" value="P:post-transcriptional tethering of RNA polymerase II gene DNA at nuclear periphery"/>
    <property type="evidence" value="ECO:0007669"/>
    <property type="project" value="TreeGrafter"/>
</dbReference>
<dbReference type="GO" id="GO:0070390">
    <property type="term" value="C:transcription export complex 2"/>
    <property type="evidence" value="ECO:0007669"/>
    <property type="project" value="TreeGrafter"/>
</dbReference>
<reference evidence="3 4" key="1">
    <citation type="submission" date="2020-04" db="EMBL/GenBank/DDBJ databases">
        <title>Perkinsus olseni comparative genomics.</title>
        <authorList>
            <person name="Bogema D.R."/>
        </authorList>
    </citation>
    <scope>NUCLEOTIDE SEQUENCE [LARGE SCALE GENOMIC DNA]</scope>
    <source>
        <strain evidence="3">ATCC PRA-205</strain>
    </source>
</reference>
<feature type="compositionally biased region" description="Basic and acidic residues" evidence="1">
    <location>
        <begin position="800"/>
        <end position="815"/>
    </location>
</feature>
<feature type="compositionally biased region" description="Acidic residues" evidence="1">
    <location>
        <begin position="420"/>
        <end position="432"/>
    </location>
</feature>
<feature type="region of interest" description="Disordered" evidence="1">
    <location>
        <begin position="591"/>
        <end position="614"/>
    </location>
</feature>
<dbReference type="GO" id="GO:0003723">
    <property type="term" value="F:RNA binding"/>
    <property type="evidence" value="ECO:0007669"/>
    <property type="project" value="InterPro"/>
</dbReference>
<dbReference type="InterPro" id="IPR036869">
    <property type="entry name" value="J_dom_sf"/>
</dbReference>
<dbReference type="Proteomes" id="UP000574390">
    <property type="component" value="Unassembled WGS sequence"/>
</dbReference>
<dbReference type="InterPro" id="IPR001623">
    <property type="entry name" value="DnaJ_domain"/>
</dbReference>
<feature type="compositionally biased region" description="Basic and acidic residues" evidence="1">
    <location>
        <begin position="671"/>
        <end position="687"/>
    </location>
</feature>
<dbReference type="PANTHER" id="PTHR12732">
    <property type="entry name" value="UNCHARACTERIZED PROTEASOME COMPONENT REGION PCI-CONTAINING"/>
    <property type="match status" value="1"/>
</dbReference>
<dbReference type="Gene3D" id="1.10.287.110">
    <property type="entry name" value="DnaJ domain"/>
    <property type="match status" value="1"/>
</dbReference>
<name>A0A7J6RES4_PEROL</name>
<proteinExistence type="predicted"/>
<feature type="region of interest" description="Disordered" evidence="1">
    <location>
        <begin position="402"/>
        <end position="475"/>
    </location>
</feature>
<evidence type="ECO:0000259" key="2">
    <source>
        <dbReference type="PROSITE" id="PS50076"/>
    </source>
</evidence>
<protein>
    <submittedName>
        <fullName evidence="3">PCI domain-containing protein 2</fullName>
    </submittedName>
</protein>
<evidence type="ECO:0000313" key="4">
    <source>
        <dbReference type="Proteomes" id="UP000574390"/>
    </source>
</evidence>
<feature type="compositionally biased region" description="Basic and acidic residues" evidence="1">
    <location>
        <begin position="433"/>
        <end position="471"/>
    </location>
</feature>
<gene>
    <name evidence="3" type="primary">PCID2_2</name>
    <name evidence="3" type="ORF">FOZ62_011648</name>
</gene>
<feature type="region of interest" description="Disordered" evidence="1">
    <location>
        <begin position="332"/>
        <end position="360"/>
    </location>
</feature>
<dbReference type="SMART" id="SM00271">
    <property type="entry name" value="DnaJ"/>
    <property type="match status" value="1"/>
</dbReference>
<dbReference type="AlphaFoldDB" id="A0A7J6RES4"/>
<dbReference type="InterPro" id="IPR045114">
    <property type="entry name" value="Csn12-like"/>
</dbReference>
<feature type="region of interest" description="Disordered" evidence="1">
    <location>
        <begin position="661"/>
        <end position="706"/>
    </location>
</feature>
<accession>A0A7J6RES4</accession>
<dbReference type="Gene3D" id="1.10.10.10">
    <property type="entry name" value="Winged helix-like DNA-binding domain superfamily/Winged helix DNA-binding domain"/>
    <property type="match status" value="1"/>
</dbReference>
<evidence type="ECO:0000256" key="1">
    <source>
        <dbReference type="SAM" id="MobiDB-lite"/>
    </source>
</evidence>
<comment type="caution">
    <text evidence="3">The sequence shown here is derived from an EMBL/GenBank/DDBJ whole genome shotgun (WGS) entry which is preliminary data.</text>
</comment>
<dbReference type="InterPro" id="IPR036388">
    <property type="entry name" value="WH-like_DNA-bd_sf"/>
</dbReference>
<dbReference type="SUPFAM" id="SSF46565">
    <property type="entry name" value="Chaperone J-domain"/>
    <property type="match status" value="1"/>
</dbReference>